<evidence type="ECO:0000256" key="1">
    <source>
        <dbReference type="SAM" id="Phobius"/>
    </source>
</evidence>
<reference evidence="2 3" key="1">
    <citation type="submission" date="2024-08" db="EMBL/GenBank/DDBJ databases">
        <title>Draft Genome Sequence of Legionella lytica strain DSB2004, Isolated From a Fire Sprinkler System.</title>
        <authorList>
            <person name="Everhart A.D."/>
            <person name="Kidane D.T."/>
            <person name="Farone A.L."/>
            <person name="Farone M.B."/>
        </authorList>
    </citation>
    <scope>NUCLEOTIDE SEQUENCE [LARGE SCALE GENOMIC DNA]</scope>
    <source>
        <strain evidence="2 3">DSB2004</strain>
    </source>
</reference>
<keyword evidence="1" id="KW-1133">Transmembrane helix</keyword>
<keyword evidence="3" id="KW-1185">Reference proteome</keyword>
<comment type="caution">
    <text evidence="2">The sequence shown here is derived from an EMBL/GenBank/DDBJ whole genome shotgun (WGS) entry which is preliminary data.</text>
</comment>
<protein>
    <submittedName>
        <fullName evidence="2">Uncharacterized protein</fullName>
    </submittedName>
</protein>
<sequence length="673" mass="77130">MGREKKQYTSYQAMPSSSRFWLYSEACYTDEELGLRTWVLNVRANSGIHADYLLNSGSWFSNDDDQALVNVYDHSWFFSRAYKTRQVLRMGDFLVKPVDAQRLQWPQLYELMQRTGDYLRLRNQNLRAEHLNQPMNFIMLDINNILKGISQNPNIGQTKEQLEHLYHYILAIETNTSPLVGSDRLFLANLRTAINTEVKPHLTHLAETQLLKDRLGELAKATQQLYTECNRGAHFAFNPNAINPHPRDLIGGQLDDLKAYPTLAAKECAQKETQALAVSTSALRLSADGLRNCANFSLIDMEEEVLQLYAQAVIDLNELGRFQKIIEQTIGLLGQAGEVYTVYQFKEQLTLLLKQLDHFVDFSAQTMDDLLFENTQAYHKAIQDEQNLSFFQRWFTADQEKLDTFIKNQDILAQYPSTASELANTRQGLKKNVAQILEHLNKPSIQETNFVAIADQAQELNRLMGSMHEWVTVQYEAKGLIPPQEPEQLHILPEVSVPPVADCTPSTVDEILSSTNISTPFYQERMAAPNVTSAICPPDQPQCSAANRSHMSSQNSVYLLGLITLLPLGLILLYLLFKSRPSSEPEFIVYGSKEEFEEALVKLDDLIAQVKTAHEYDEDTYNKLDFDDFISKYEHLRKKARSEYYEVENLNELYEDMNAYYGAFLQQKMYLRA</sequence>
<dbReference type="Proteomes" id="UP001615550">
    <property type="component" value="Unassembled WGS sequence"/>
</dbReference>
<dbReference type="RefSeq" id="WP_400187878.1">
    <property type="nucleotide sequence ID" value="NZ_JBGORX010000003.1"/>
</dbReference>
<feature type="transmembrane region" description="Helical" evidence="1">
    <location>
        <begin position="557"/>
        <end position="577"/>
    </location>
</feature>
<keyword evidence="1" id="KW-0812">Transmembrane</keyword>
<name>A0ABW8D8M8_9GAMM</name>
<evidence type="ECO:0000313" key="3">
    <source>
        <dbReference type="Proteomes" id="UP001615550"/>
    </source>
</evidence>
<proteinExistence type="predicted"/>
<gene>
    <name evidence="2" type="ORF">ACD661_10870</name>
</gene>
<organism evidence="2 3">
    <name type="scientific">Legionella lytica</name>
    <dbReference type="NCBI Taxonomy" id="96232"/>
    <lineage>
        <taxon>Bacteria</taxon>
        <taxon>Pseudomonadati</taxon>
        <taxon>Pseudomonadota</taxon>
        <taxon>Gammaproteobacteria</taxon>
        <taxon>Legionellales</taxon>
        <taxon>Legionellaceae</taxon>
        <taxon>Legionella</taxon>
    </lineage>
</organism>
<dbReference type="EMBL" id="JBGORX010000003">
    <property type="protein sequence ID" value="MFJ1269061.1"/>
    <property type="molecule type" value="Genomic_DNA"/>
</dbReference>
<keyword evidence="1" id="KW-0472">Membrane</keyword>
<evidence type="ECO:0000313" key="2">
    <source>
        <dbReference type="EMBL" id="MFJ1269061.1"/>
    </source>
</evidence>
<accession>A0ABW8D8M8</accession>